<dbReference type="InParanoid" id="C1E583"/>
<evidence type="ECO:0000313" key="13">
    <source>
        <dbReference type="EMBL" id="ACO62847.1"/>
    </source>
</evidence>
<comment type="subcellular location">
    <subcellularLocation>
        <location evidence="1">Cytoplasm</location>
        <location evidence="1">Cytoskeleton</location>
        <location evidence="1">Spindle</location>
    </subcellularLocation>
</comment>
<dbReference type="OMA" id="ANQERIY"/>
<dbReference type="STRING" id="296587.C1E583"/>
<evidence type="ECO:0000259" key="12">
    <source>
        <dbReference type="PROSITE" id="PS50067"/>
    </source>
</evidence>
<evidence type="ECO:0000313" key="14">
    <source>
        <dbReference type="Proteomes" id="UP000002009"/>
    </source>
</evidence>
<dbReference type="PANTHER" id="PTHR47970">
    <property type="entry name" value="KINESIN-LIKE PROTEIN KIF11"/>
    <property type="match status" value="1"/>
</dbReference>
<dbReference type="SMART" id="SM00129">
    <property type="entry name" value="KISc"/>
    <property type="match status" value="1"/>
</dbReference>
<evidence type="ECO:0000256" key="1">
    <source>
        <dbReference type="ARBA" id="ARBA00004186"/>
    </source>
</evidence>
<evidence type="ECO:0000256" key="2">
    <source>
        <dbReference type="ARBA" id="ARBA00022490"/>
    </source>
</evidence>
<dbReference type="GO" id="GO:0051231">
    <property type="term" value="P:spindle elongation"/>
    <property type="evidence" value="ECO:0007669"/>
    <property type="project" value="TreeGrafter"/>
</dbReference>
<keyword evidence="4 10" id="KW-0547">Nucleotide-binding</keyword>
<evidence type="ECO:0000256" key="4">
    <source>
        <dbReference type="ARBA" id="ARBA00022741"/>
    </source>
</evidence>
<name>C1E583_MICCC</name>
<keyword evidence="5 10" id="KW-0067">ATP-binding</keyword>
<dbReference type="GO" id="GO:0008574">
    <property type="term" value="F:plus-end-directed microtubule motor activity"/>
    <property type="evidence" value="ECO:0007669"/>
    <property type="project" value="TreeGrafter"/>
</dbReference>
<protein>
    <recommendedName>
        <fullName evidence="11">Kinesin-like protein</fullName>
    </recommendedName>
</protein>
<dbReference type="GO" id="GO:0008017">
    <property type="term" value="F:microtubule binding"/>
    <property type="evidence" value="ECO:0007669"/>
    <property type="project" value="InterPro"/>
</dbReference>
<dbReference type="InterPro" id="IPR027417">
    <property type="entry name" value="P-loop_NTPase"/>
</dbReference>
<dbReference type="InterPro" id="IPR001752">
    <property type="entry name" value="Kinesin_motor_dom"/>
</dbReference>
<dbReference type="GO" id="GO:0005524">
    <property type="term" value="F:ATP binding"/>
    <property type="evidence" value="ECO:0007669"/>
    <property type="project" value="UniProtKB-UniRule"/>
</dbReference>
<dbReference type="Pfam" id="PF00225">
    <property type="entry name" value="Kinesin"/>
    <property type="match status" value="1"/>
</dbReference>
<keyword evidence="7" id="KW-0206">Cytoskeleton</keyword>
<dbReference type="PROSITE" id="PS00411">
    <property type="entry name" value="KINESIN_MOTOR_1"/>
    <property type="match status" value="1"/>
</dbReference>
<dbReference type="GO" id="GO:0007018">
    <property type="term" value="P:microtubule-based movement"/>
    <property type="evidence" value="ECO:0007669"/>
    <property type="project" value="InterPro"/>
</dbReference>
<dbReference type="AlphaFoldDB" id="C1E583"/>
<evidence type="ECO:0000256" key="10">
    <source>
        <dbReference type="PROSITE-ProRule" id="PRU00283"/>
    </source>
</evidence>
<dbReference type="KEGG" id="mis:MICPUN_81000"/>
<dbReference type="RefSeq" id="XP_002501589.1">
    <property type="nucleotide sequence ID" value="XM_002501543.1"/>
</dbReference>
<dbReference type="GO" id="GO:0072686">
    <property type="term" value="C:mitotic spindle"/>
    <property type="evidence" value="ECO:0007669"/>
    <property type="project" value="TreeGrafter"/>
</dbReference>
<dbReference type="EMBL" id="CP001325">
    <property type="protein sequence ID" value="ACO62847.1"/>
    <property type="molecule type" value="Genomic_DNA"/>
</dbReference>
<reference evidence="13 14" key="1">
    <citation type="journal article" date="2009" name="Science">
        <title>Green evolution and dynamic adaptations revealed by genomes of the marine picoeukaryotes Micromonas.</title>
        <authorList>
            <person name="Worden A.Z."/>
            <person name="Lee J.H."/>
            <person name="Mock T."/>
            <person name="Rouze P."/>
            <person name="Simmons M.P."/>
            <person name="Aerts A.L."/>
            <person name="Allen A.E."/>
            <person name="Cuvelier M.L."/>
            <person name="Derelle E."/>
            <person name="Everett M.V."/>
            <person name="Foulon E."/>
            <person name="Grimwood J."/>
            <person name="Gundlach H."/>
            <person name="Henrissat B."/>
            <person name="Napoli C."/>
            <person name="McDonald S.M."/>
            <person name="Parker M.S."/>
            <person name="Rombauts S."/>
            <person name="Salamov A."/>
            <person name="Von Dassow P."/>
            <person name="Badger J.H."/>
            <person name="Coutinho P.M."/>
            <person name="Demir E."/>
            <person name="Dubchak I."/>
            <person name="Gentemann C."/>
            <person name="Eikrem W."/>
            <person name="Gready J.E."/>
            <person name="John U."/>
            <person name="Lanier W."/>
            <person name="Lindquist E.A."/>
            <person name="Lucas S."/>
            <person name="Mayer K.F."/>
            <person name="Moreau H."/>
            <person name="Not F."/>
            <person name="Otillar R."/>
            <person name="Panaud O."/>
            <person name="Pangilinan J."/>
            <person name="Paulsen I."/>
            <person name="Piegu B."/>
            <person name="Poliakov A."/>
            <person name="Robbens S."/>
            <person name="Schmutz J."/>
            <person name="Toulza E."/>
            <person name="Wyss T."/>
            <person name="Zelensky A."/>
            <person name="Zhou K."/>
            <person name="Armbrust E.V."/>
            <person name="Bhattacharya D."/>
            <person name="Goodenough U.W."/>
            <person name="Van de Peer Y."/>
            <person name="Grigoriev I.V."/>
        </authorList>
    </citation>
    <scope>NUCLEOTIDE SEQUENCE [LARGE SCALE GENOMIC DNA]</scope>
    <source>
        <strain evidence="14">RCC299 / NOUM17</strain>
    </source>
</reference>
<keyword evidence="3 11" id="KW-0493">Microtubule</keyword>
<keyword evidence="2" id="KW-0963">Cytoplasm</keyword>
<proteinExistence type="inferred from homology"/>
<evidence type="ECO:0000256" key="11">
    <source>
        <dbReference type="RuleBase" id="RU000394"/>
    </source>
</evidence>
<dbReference type="GeneID" id="8242874"/>
<dbReference type="GO" id="GO:0090307">
    <property type="term" value="P:mitotic spindle assembly"/>
    <property type="evidence" value="ECO:0007669"/>
    <property type="project" value="TreeGrafter"/>
</dbReference>
<evidence type="ECO:0000256" key="3">
    <source>
        <dbReference type="ARBA" id="ARBA00022701"/>
    </source>
</evidence>
<dbReference type="PRINTS" id="PR00380">
    <property type="entry name" value="KINESINHEAVY"/>
</dbReference>
<evidence type="ECO:0000256" key="8">
    <source>
        <dbReference type="ARBA" id="ARBA00034704"/>
    </source>
</evidence>
<sequence length="365" mass="39966">MAEQSGIQVVVRLRPMSQRELKGNTLPVVTASTDKKEVTVIKGTGARTLRNTYAFDNVFTSFSTQKEVFDSTLAPVISDVLGGYESTVFAYGQTGTGKTHTMEGDINSSENRGVIPRAAFDVFRRLADDSYVESKVTASFLEIYNEELGDLLCDVDLNDLTALQQKQKQLRLVEDPGTATKKGRGMYVMNLTEEPVECPEDVLKLMARASERRAVGETKMNKHSSRSHCVFTLRVESKRILPDGNMMETVGKLHMVDLAGSECAKSAGGADVDPARERERKNINQSLLTLGRVITLLKAGGKAKGERIPYRDSKLTRLLQESLGGRCKTCVIATVSPSIMSVDESLSTLQYAQAAVGIKNMVQAN</sequence>
<dbReference type="PROSITE" id="PS50067">
    <property type="entry name" value="KINESIN_MOTOR_2"/>
    <property type="match status" value="1"/>
</dbReference>
<feature type="non-terminal residue" evidence="13">
    <location>
        <position position="365"/>
    </location>
</feature>
<dbReference type="SUPFAM" id="SSF52540">
    <property type="entry name" value="P-loop containing nucleoside triphosphate hydrolases"/>
    <property type="match status" value="1"/>
</dbReference>
<feature type="binding site" evidence="10">
    <location>
        <begin position="92"/>
        <end position="99"/>
    </location>
    <ligand>
        <name>ATP</name>
        <dbReference type="ChEBI" id="CHEBI:30616"/>
    </ligand>
</feature>
<dbReference type="FunFam" id="3.40.850.10:FF:000019">
    <property type="entry name" value="Kinesin-like protein KIN-5D"/>
    <property type="match status" value="1"/>
</dbReference>
<evidence type="ECO:0000256" key="9">
    <source>
        <dbReference type="ARBA" id="ARBA00046159"/>
    </source>
</evidence>
<dbReference type="InterPro" id="IPR047149">
    <property type="entry name" value="KIF11-like"/>
</dbReference>
<organism evidence="13 14">
    <name type="scientific">Micromonas commoda (strain RCC299 / NOUM17 / CCMP2709)</name>
    <name type="common">Picoplanktonic green alga</name>
    <dbReference type="NCBI Taxonomy" id="296587"/>
    <lineage>
        <taxon>Eukaryota</taxon>
        <taxon>Viridiplantae</taxon>
        <taxon>Chlorophyta</taxon>
        <taxon>Mamiellophyceae</taxon>
        <taxon>Mamiellales</taxon>
        <taxon>Mamiellaceae</taxon>
        <taxon>Micromonas</taxon>
    </lineage>
</organism>
<dbReference type="InterPro" id="IPR036961">
    <property type="entry name" value="Kinesin_motor_dom_sf"/>
</dbReference>
<dbReference type="PANTHER" id="PTHR47970:SF12">
    <property type="entry name" value="KINESIN FAMILY MEMBER 11"/>
    <property type="match status" value="1"/>
</dbReference>
<feature type="domain" description="Kinesin motor" evidence="12">
    <location>
        <begin position="6"/>
        <end position="358"/>
    </location>
</feature>
<comment type="function">
    <text evidence="9">Responsible for microtubule translocation. May be important for the organization of phragmoplast-specific arrays of microtubules. Plays an essential role in stabilizing the mitotic spindle. Required during mitotic cytokinesis.</text>
</comment>
<dbReference type="InterPro" id="IPR019821">
    <property type="entry name" value="Kinesin_motor_CS"/>
</dbReference>
<evidence type="ECO:0000256" key="6">
    <source>
        <dbReference type="ARBA" id="ARBA00023175"/>
    </source>
</evidence>
<dbReference type="OrthoDB" id="3176171at2759"/>
<gene>
    <name evidence="13" type="ORF">MICPUN_81000</name>
</gene>
<dbReference type="Gene3D" id="3.40.850.10">
    <property type="entry name" value="Kinesin motor domain"/>
    <property type="match status" value="1"/>
</dbReference>
<evidence type="ECO:0000256" key="5">
    <source>
        <dbReference type="ARBA" id="ARBA00022840"/>
    </source>
</evidence>
<dbReference type="eggNOG" id="KOG0243">
    <property type="taxonomic scope" value="Eukaryota"/>
</dbReference>
<keyword evidence="14" id="KW-1185">Reference proteome</keyword>
<keyword evidence="6 10" id="KW-0505">Motor protein</keyword>
<accession>C1E583</accession>
<dbReference type="Proteomes" id="UP000002009">
    <property type="component" value="Chromosome 4"/>
</dbReference>
<comment type="similarity">
    <text evidence="8">Belongs to the TRAFAC class myosin-kinesin ATPase superfamily. Kinesin family. KIN-5/BimC subfamily.</text>
</comment>
<dbReference type="GO" id="GO:0005876">
    <property type="term" value="C:spindle microtubule"/>
    <property type="evidence" value="ECO:0007669"/>
    <property type="project" value="TreeGrafter"/>
</dbReference>
<evidence type="ECO:0000256" key="7">
    <source>
        <dbReference type="ARBA" id="ARBA00023212"/>
    </source>
</evidence>